<protein>
    <submittedName>
        <fullName evidence="2">Uncharacterized protein</fullName>
    </submittedName>
</protein>
<gene>
    <name evidence="2" type="ORF">KME32_19805</name>
</gene>
<feature type="compositionally biased region" description="Polar residues" evidence="1">
    <location>
        <begin position="1"/>
        <end position="15"/>
    </location>
</feature>
<dbReference type="Proteomes" id="UP000715781">
    <property type="component" value="Unassembled WGS sequence"/>
</dbReference>
<comment type="caution">
    <text evidence="2">The sequence shown here is derived from an EMBL/GenBank/DDBJ whole genome shotgun (WGS) entry which is preliminary data.</text>
</comment>
<name>A0A951Q238_9NOST</name>
<evidence type="ECO:0000313" key="2">
    <source>
        <dbReference type="EMBL" id="MBW4563346.1"/>
    </source>
</evidence>
<reference evidence="2" key="1">
    <citation type="submission" date="2021-05" db="EMBL/GenBank/DDBJ databases">
        <authorList>
            <person name="Pietrasiak N."/>
            <person name="Ward R."/>
            <person name="Stajich J.E."/>
            <person name="Kurbessoian T."/>
        </authorList>
    </citation>
    <scope>NUCLEOTIDE SEQUENCE</scope>
    <source>
        <strain evidence="2">JT2-VF2</strain>
    </source>
</reference>
<accession>A0A951Q238</accession>
<dbReference type="EMBL" id="JAHHHN010000012">
    <property type="protein sequence ID" value="MBW4563346.1"/>
    <property type="molecule type" value="Genomic_DNA"/>
</dbReference>
<evidence type="ECO:0000313" key="3">
    <source>
        <dbReference type="Proteomes" id="UP000715781"/>
    </source>
</evidence>
<proteinExistence type="predicted"/>
<evidence type="ECO:0000256" key="1">
    <source>
        <dbReference type="SAM" id="MobiDB-lite"/>
    </source>
</evidence>
<organism evidence="2 3">
    <name type="scientific">Mojavia pulchra JT2-VF2</name>
    <dbReference type="NCBI Taxonomy" id="287848"/>
    <lineage>
        <taxon>Bacteria</taxon>
        <taxon>Bacillati</taxon>
        <taxon>Cyanobacteriota</taxon>
        <taxon>Cyanophyceae</taxon>
        <taxon>Nostocales</taxon>
        <taxon>Nostocaceae</taxon>
    </lineage>
</organism>
<sequence length="80" mass="8158">MESTLFTTLNPNEEANISGGKRKPAKVRPVLVKVDITQSADGGDGGDVTLSLDDKSKIIKSTITLTGGAGGDGGTNTVKL</sequence>
<reference evidence="2" key="2">
    <citation type="journal article" date="2022" name="Microbiol. Resour. Announc.">
        <title>Metagenome Sequencing to Explore Phylogenomics of Terrestrial Cyanobacteria.</title>
        <authorList>
            <person name="Ward R.D."/>
            <person name="Stajich J.E."/>
            <person name="Johansen J.R."/>
            <person name="Huntemann M."/>
            <person name="Clum A."/>
            <person name="Foster B."/>
            <person name="Foster B."/>
            <person name="Roux S."/>
            <person name="Palaniappan K."/>
            <person name="Varghese N."/>
            <person name="Mukherjee S."/>
            <person name="Reddy T.B.K."/>
            <person name="Daum C."/>
            <person name="Copeland A."/>
            <person name="Chen I.A."/>
            <person name="Ivanova N.N."/>
            <person name="Kyrpides N.C."/>
            <person name="Shapiro N."/>
            <person name="Eloe-Fadrosh E.A."/>
            <person name="Pietrasiak N."/>
        </authorList>
    </citation>
    <scope>NUCLEOTIDE SEQUENCE</scope>
    <source>
        <strain evidence="2">JT2-VF2</strain>
    </source>
</reference>
<dbReference type="AlphaFoldDB" id="A0A951Q238"/>
<feature type="region of interest" description="Disordered" evidence="1">
    <location>
        <begin position="1"/>
        <end position="23"/>
    </location>
</feature>